<dbReference type="Proteomes" id="UP001364617">
    <property type="component" value="Unassembled WGS sequence"/>
</dbReference>
<dbReference type="GO" id="GO:0006310">
    <property type="term" value="P:DNA recombination"/>
    <property type="evidence" value="ECO:0007669"/>
    <property type="project" value="UniProtKB-KW"/>
</dbReference>
<keyword evidence="4" id="KW-1185">Reference proteome</keyword>
<reference evidence="3 4" key="1">
    <citation type="submission" date="2024-02" db="EMBL/GenBank/DDBJ databases">
        <title>Chromosome-level genome assembly of the Eurasian Minnow (Phoxinus phoxinus).</title>
        <authorList>
            <person name="Oriowo T.O."/>
            <person name="Martin S."/>
            <person name="Stange M."/>
            <person name="Chrysostomakis Y."/>
            <person name="Brown T."/>
            <person name="Winkler S."/>
            <person name="Kukowka S."/>
            <person name="Myers E.W."/>
            <person name="Bohne A."/>
        </authorList>
    </citation>
    <scope>NUCLEOTIDE SEQUENCE [LARGE SCALE GENOMIC DNA]</scope>
    <source>
        <strain evidence="3">ZFMK-TIS-60720</strain>
        <tissue evidence="3">Whole Organism</tissue>
    </source>
</reference>
<sequence>MGPLDGIRAGMSKKVNKELTQKRYHGYGKGKLPEDCLAIMGLALEDFLEVVRKLQGPKAIPGDELEKNDRLLVLYYLEAVVILKLLQRPGVVTIMTVEEWQGRTQTEDGCSVAVKEHKTAASQVAEVPLTADQELWFSLYFRHIRPVMLQGPRSGDDAAAEGRFFISTSGRPIHNPCNDLYRLHAKYNIPAVTSGEARMAFETASKNLSEVDRNAVARLLGHTPETAEKHYRMRTPNDAKRAVNVLEQIGGNTRSGSGVSTSRQDNVDAPGASTSRQDNVHAPGASTSQQDTFDMLPCPVSPEQPPPKRARRDLNACFVVLHRL</sequence>
<dbReference type="InterPro" id="IPR011010">
    <property type="entry name" value="DNA_brk_join_enz"/>
</dbReference>
<name>A0AAN9DGX5_9TELE</name>
<feature type="compositionally biased region" description="Polar residues" evidence="2">
    <location>
        <begin position="250"/>
        <end position="264"/>
    </location>
</feature>
<dbReference type="EMBL" id="JAYKXH010000004">
    <property type="protein sequence ID" value="KAK7172411.1"/>
    <property type="molecule type" value="Genomic_DNA"/>
</dbReference>
<dbReference type="SUPFAM" id="SSF56349">
    <property type="entry name" value="DNA breaking-rejoining enzymes"/>
    <property type="match status" value="1"/>
</dbReference>
<feature type="region of interest" description="Disordered" evidence="2">
    <location>
        <begin position="250"/>
        <end position="310"/>
    </location>
</feature>
<keyword evidence="1" id="KW-0233">DNA recombination</keyword>
<dbReference type="AlphaFoldDB" id="A0AAN9DGX5"/>
<dbReference type="InterPro" id="IPR013762">
    <property type="entry name" value="Integrase-like_cat_sf"/>
</dbReference>
<organism evidence="3 4">
    <name type="scientific">Phoxinus phoxinus</name>
    <name type="common">Eurasian minnow</name>
    <dbReference type="NCBI Taxonomy" id="58324"/>
    <lineage>
        <taxon>Eukaryota</taxon>
        <taxon>Metazoa</taxon>
        <taxon>Chordata</taxon>
        <taxon>Craniata</taxon>
        <taxon>Vertebrata</taxon>
        <taxon>Euteleostomi</taxon>
        <taxon>Actinopterygii</taxon>
        <taxon>Neopterygii</taxon>
        <taxon>Teleostei</taxon>
        <taxon>Ostariophysi</taxon>
        <taxon>Cypriniformes</taxon>
        <taxon>Leuciscidae</taxon>
        <taxon>Phoxininae</taxon>
        <taxon>Phoxinus</taxon>
    </lineage>
</organism>
<dbReference type="Gene3D" id="1.10.443.10">
    <property type="entry name" value="Intergrase catalytic core"/>
    <property type="match status" value="1"/>
</dbReference>
<evidence type="ECO:0000256" key="2">
    <source>
        <dbReference type="SAM" id="MobiDB-lite"/>
    </source>
</evidence>
<dbReference type="PANTHER" id="PTHR47306">
    <property type="entry name" value="SI:CH211-178J18.4-RELATED"/>
    <property type="match status" value="1"/>
</dbReference>
<evidence type="ECO:0000313" key="4">
    <source>
        <dbReference type="Proteomes" id="UP001364617"/>
    </source>
</evidence>
<accession>A0AAN9DGX5</accession>
<proteinExistence type="predicted"/>
<evidence type="ECO:0000313" key="3">
    <source>
        <dbReference type="EMBL" id="KAK7172411.1"/>
    </source>
</evidence>
<evidence type="ECO:0000256" key="1">
    <source>
        <dbReference type="ARBA" id="ARBA00023172"/>
    </source>
</evidence>
<gene>
    <name evidence="3" type="ORF">R3I93_004670</name>
</gene>
<dbReference type="GO" id="GO:0015074">
    <property type="term" value="P:DNA integration"/>
    <property type="evidence" value="ECO:0007669"/>
    <property type="project" value="InterPro"/>
</dbReference>
<dbReference type="GO" id="GO:0003677">
    <property type="term" value="F:DNA binding"/>
    <property type="evidence" value="ECO:0007669"/>
    <property type="project" value="InterPro"/>
</dbReference>
<dbReference type="PANTHER" id="PTHR47306:SF2">
    <property type="entry name" value="CORE-BINDING (CB) DOMAIN-CONTAINING PROTEIN"/>
    <property type="match status" value="1"/>
</dbReference>
<comment type="caution">
    <text evidence="3">The sequence shown here is derived from an EMBL/GenBank/DDBJ whole genome shotgun (WGS) entry which is preliminary data.</text>
</comment>
<protein>
    <submittedName>
        <fullName evidence="3">Uncharacterized protein</fullName>
    </submittedName>
</protein>